<dbReference type="GO" id="GO:0051879">
    <property type="term" value="F:Hsp90 protein binding"/>
    <property type="evidence" value="ECO:0007669"/>
    <property type="project" value="InterPro"/>
</dbReference>
<dbReference type="GO" id="GO:0030544">
    <property type="term" value="F:Hsp70 protein binding"/>
    <property type="evidence" value="ECO:0007669"/>
    <property type="project" value="TreeGrafter"/>
</dbReference>
<protein>
    <submittedName>
        <fullName evidence="5">13567_t:CDS:1</fullName>
    </submittedName>
</protein>
<evidence type="ECO:0000313" key="6">
    <source>
        <dbReference type="Proteomes" id="UP000789342"/>
    </source>
</evidence>
<dbReference type="SMART" id="SM00028">
    <property type="entry name" value="TPR"/>
    <property type="match status" value="3"/>
</dbReference>
<dbReference type="InterPro" id="IPR044059">
    <property type="entry name" value="Csn1/TTC4_wheel"/>
</dbReference>
<evidence type="ECO:0000259" key="4">
    <source>
        <dbReference type="Pfam" id="PF18972"/>
    </source>
</evidence>
<dbReference type="Pfam" id="PF18972">
    <property type="entry name" value="Wheel"/>
    <property type="match status" value="1"/>
</dbReference>
<feature type="domain" description="Cns1/TTC4 wheel" evidence="4">
    <location>
        <begin position="203"/>
        <end position="310"/>
    </location>
</feature>
<reference evidence="5" key="1">
    <citation type="submission" date="2021-06" db="EMBL/GenBank/DDBJ databases">
        <authorList>
            <person name="Kallberg Y."/>
            <person name="Tangrot J."/>
            <person name="Rosling A."/>
        </authorList>
    </citation>
    <scope>NUCLEOTIDE SEQUENCE</scope>
    <source>
        <strain evidence="5">CL551</strain>
    </source>
</reference>
<evidence type="ECO:0000256" key="3">
    <source>
        <dbReference type="ARBA" id="ARBA00023602"/>
    </source>
</evidence>
<evidence type="ECO:0000256" key="2">
    <source>
        <dbReference type="ARBA" id="ARBA00022803"/>
    </source>
</evidence>
<keyword evidence="6" id="KW-1185">Reference proteome</keyword>
<dbReference type="GO" id="GO:0006457">
    <property type="term" value="P:protein folding"/>
    <property type="evidence" value="ECO:0007669"/>
    <property type="project" value="TreeGrafter"/>
</dbReference>
<accession>A0A9N8V878</accession>
<evidence type="ECO:0000313" key="5">
    <source>
        <dbReference type="EMBL" id="CAG8446253.1"/>
    </source>
</evidence>
<evidence type="ECO:0000256" key="1">
    <source>
        <dbReference type="ARBA" id="ARBA00022737"/>
    </source>
</evidence>
<dbReference type="AlphaFoldDB" id="A0A9N8V878"/>
<comment type="caution">
    <text evidence="5">The sequence shown here is derived from an EMBL/GenBank/DDBJ whole genome shotgun (WGS) entry which is preliminary data.</text>
</comment>
<proteinExistence type="inferred from homology"/>
<dbReference type="GO" id="GO:0005829">
    <property type="term" value="C:cytosol"/>
    <property type="evidence" value="ECO:0007669"/>
    <property type="project" value="TreeGrafter"/>
</dbReference>
<dbReference type="OrthoDB" id="420195at2759"/>
<keyword evidence="1" id="KW-0677">Repeat</keyword>
<dbReference type="SUPFAM" id="SSF48452">
    <property type="entry name" value="TPR-like"/>
    <property type="match status" value="1"/>
</dbReference>
<dbReference type="InterPro" id="IPR019734">
    <property type="entry name" value="TPR_rpt"/>
</dbReference>
<dbReference type="CDD" id="cd21380">
    <property type="entry name" value="CTWD_Cns1"/>
    <property type="match status" value="1"/>
</dbReference>
<dbReference type="Gene3D" id="1.25.40.10">
    <property type="entry name" value="Tetratricopeptide repeat domain"/>
    <property type="match status" value="1"/>
</dbReference>
<dbReference type="PANTHER" id="PTHR46035">
    <property type="entry name" value="TETRATRICOPEPTIDE REPEAT PROTEIN 4"/>
    <property type="match status" value="1"/>
</dbReference>
<dbReference type="PANTHER" id="PTHR46035:SF1">
    <property type="entry name" value="TETRATRICOPEPTIDE REPEAT PROTEIN 4"/>
    <property type="match status" value="1"/>
</dbReference>
<dbReference type="InterPro" id="IPR011990">
    <property type="entry name" value="TPR-like_helical_dom_sf"/>
</dbReference>
<keyword evidence="2" id="KW-0802">TPR repeat</keyword>
<dbReference type="Proteomes" id="UP000789342">
    <property type="component" value="Unassembled WGS sequence"/>
</dbReference>
<name>A0A9N8V878_9GLOM</name>
<gene>
    <name evidence="5" type="ORF">AMORRO_LOCUS628</name>
</gene>
<comment type="similarity">
    <text evidence="3">Belongs to the TTC4 family.</text>
</comment>
<dbReference type="GO" id="GO:0005634">
    <property type="term" value="C:nucleus"/>
    <property type="evidence" value="ECO:0007669"/>
    <property type="project" value="TreeGrafter"/>
</dbReference>
<organism evidence="5 6">
    <name type="scientific">Acaulospora morrowiae</name>
    <dbReference type="NCBI Taxonomy" id="94023"/>
    <lineage>
        <taxon>Eukaryota</taxon>
        <taxon>Fungi</taxon>
        <taxon>Fungi incertae sedis</taxon>
        <taxon>Mucoromycota</taxon>
        <taxon>Glomeromycotina</taxon>
        <taxon>Glomeromycetes</taxon>
        <taxon>Diversisporales</taxon>
        <taxon>Acaulosporaceae</taxon>
        <taxon>Acaulospora</taxon>
    </lineage>
</organism>
<sequence>MSKFLGPERRRPDSTLLDEIDKVPLFMSRLPEEENDSLAALQSLLFDGPPEEIAENFKRQGNECFKEGRTKYQDAISFYTKALETNCSDNKIIEACLANRAAVNLELGNFRKVLTDCAKVINLNSTNVKAFYRSAKALCELDKMEEALDCCDHGLKVEPNNVALRQLKETCVKKKELLALKARNIVMVTTNDAPTSPHSVHLNSENQLVWPVMFLYPEYKESDFIAEFNEENTFQDHLDVMFENPAPWDASHRYRPDNVQVYHEYILTTGNEVKPKLLKIGNNCTLKEVLSHPRCVIKNGIPGFIILSGKGKFSDDFLSGYK</sequence>
<dbReference type="EMBL" id="CAJVPV010000189">
    <property type="protein sequence ID" value="CAG8446253.1"/>
    <property type="molecule type" value="Genomic_DNA"/>
</dbReference>